<evidence type="ECO:0000313" key="1">
    <source>
        <dbReference type="EMBL" id="KIS36504.1"/>
    </source>
</evidence>
<protein>
    <submittedName>
        <fullName evidence="1">Uncharacterized protein</fullName>
    </submittedName>
</protein>
<proteinExistence type="predicted"/>
<sequence length="36" mass="4332">MRLKLTKILTALKSLFYDKDRLFLQKDQNNAINYSK</sequence>
<evidence type="ECO:0000313" key="2">
    <source>
        <dbReference type="Proteomes" id="UP000050700"/>
    </source>
</evidence>
<dbReference type="EMBL" id="JMQP01000002">
    <property type="protein sequence ID" value="KIS36504.1"/>
    <property type="molecule type" value="Genomic_DNA"/>
</dbReference>
<gene>
    <name evidence="1" type="ORF">NTHI1209_02159</name>
</gene>
<dbReference type="AlphaFoldDB" id="A0A158T060"/>
<reference evidence="1 2" key="1">
    <citation type="submission" date="2014-05" db="EMBL/GenBank/DDBJ databases">
        <title>Methylome analysis of the phasevarions of Haemophilus influenzae.</title>
        <authorList>
            <person name="Atack J.M."/>
            <person name="Fox K.L."/>
            <person name="Power P.M."/>
            <person name="Clark T."/>
            <person name="Jurcisek J."/>
            <person name="Korlach J."/>
            <person name="Bakaletz L.O."/>
            <person name="Jennings M.P."/>
        </authorList>
    </citation>
    <scope>NUCLEOTIDE SEQUENCE [LARGE SCALE GENOMIC DNA]</scope>
    <source>
        <strain evidence="1 2">1209</strain>
    </source>
</reference>
<organism evidence="1 2">
    <name type="scientific">Haemophilus influenzae</name>
    <dbReference type="NCBI Taxonomy" id="727"/>
    <lineage>
        <taxon>Bacteria</taxon>
        <taxon>Pseudomonadati</taxon>
        <taxon>Pseudomonadota</taxon>
        <taxon>Gammaproteobacteria</taxon>
        <taxon>Pasteurellales</taxon>
        <taxon>Pasteurellaceae</taxon>
        <taxon>Haemophilus</taxon>
    </lineage>
</organism>
<accession>A0A158T060</accession>
<comment type="caution">
    <text evidence="1">The sequence shown here is derived from an EMBL/GenBank/DDBJ whole genome shotgun (WGS) entry which is preliminary data.</text>
</comment>
<name>A0A158T060_HAEIF</name>
<dbReference type="PATRIC" id="fig|727.582.peg.1965"/>
<dbReference type="Proteomes" id="UP000050700">
    <property type="component" value="Unassembled WGS sequence"/>
</dbReference>